<accession>A0A9P8AIZ8</accession>
<dbReference type="AlphaFoldDB" id="A0A9P8AIZ8"/>
<keyword evidence="4 9" id="KW-0812">Transmembrane</keyword>
<comment type="caution">
    <text evidence="11">The sequence shown here is derived from an EMBL/GenBank/DDBJ whole genome shotgun (WGS) entry which is preliminary data.</text>
</comment>
<proteinExistence type="inferred from homology"/>
<dbReference type="Proteomes" id="UP000790833">
    <property type="component" value="Unassembled WGS sequence"/>
</dbReference>
<feature type="transmembrane region" description="Helical" evidence="9">
    <location>
        <begin position="294"/>
        <end position="312"/>
    </location>
</feature>
<dbReference type="Pfam" id="PF00324">
    <property type="entry name" value="AA_permease"/>
    <property type="match status" value="1"/>
</dbReference>
<name>A0A9P8AIZ8_9ASCO</name>
<evidence type="ECO:0000256" key="7">
    <source>
        <dbReference type="ARBA" id="ARBA00023136"/>
    </source>
</evidence>
<keyword evidence="7 9" id="KW-0472">Membrane</keyword>
<dbReference type="PIRSF" id="PIRSF006060">
    <property type="entry name" value="AA_transporter"/>
    <property type="match status" value="1"/>
</dbReference>
<protein>
    <recommendedName>
        <fullName evidence="10">Amino acid permease/ SLC12A domain-containing protein</fullName>
    </recommendedName>
</protein>
<keyword evidence="12" id="KW-1185">Reference proteome</keyword>
<dbReference type="InterPro" id="IPR004840">
    <property type="entry name" value="Amino_acid_permease_CS"/>
</dbReference>
<feature type="domain" description="Amino acid permease/ SLC12A" evidence="10">
    <location>
        <begin position="54"/>
        <end position="524"/>
    </location>
</feature>
<dbReference type="GO" id="GO:0016020">
    <property type="term" value="C:membrane"/>
    <property type="evidence" value="ECO:0007669"/>
    <property type="project" value="UniProtKB-SubCell"/>
</dbReference>
<dbReference type="RefSeq" id="XP_043050485.1">
    <property type="nucleotide sequence ID" value="XM_043194734.1"/>
</dbReference>
<evidence type="ECO:0000313" key="12">
    <source>
        <dbReference type="Proteomes" id="UP000790833"/>
    </source>
</evidence>
<dbReference type="FunFam" id="1.20.1740.10:FF:000006">
    <property type="entry name" value="General amino acid permease"/>
    <property type="match status" value="1"/>
</dbReference>
<feature type="transmembrane region" description="Helical" evidence="9">
    <location>
        <begin position="392"/>
        <end position="409"/>
    </location>
</feature>
<dbReference type="OrthoDB" id="3900342at2759"/>
<feature type="transmembrane region" description="Helical" evidence="9">
    <location>
        <begin position="55"/>
        <end position="76"/>
    </location>
</feature>
<dbReference type="EMBL" id="JAHMUF010000005">
    <property type="protein sequence ID" value="KAG7194938.1"/>
    <property type="molecule type" value="Genomic_DNA"/>
</dbReference>
<keyword evidence="5" id="KW-0029">Amino-acid transport</keyword>
<comment type="similarity">
    <text evidence="2">Belongs to the amino acid-polyamine-organocation (APC) superfamily. YAT (TC 2.A.3.10) family.</text>
</comment>
<keyword evidence="6 9" id="KW-1133">Transmembrane helix</keyword>
<keyword evidence="3" id="KW-0813">Transport</keyword>
<evidence type="ECO:0000256" key="9">
    <source>
        <dbReference type="SAM" id="Phobius"/>
    </source>
</evidence>
<evidence type="ECO:0000256" key="8">
    <source>
        <dbReference type="SAM" id="Coils"/>
    </source>
</evidence>
<reference evidence="11" key="1">
    <citation type="submission" date="2021-03" db="EMBL/GenBank/DDBJ databases">
        <authorList>
            <person name="Palmer J.M."/>
        </authorList>
    </citation>
    <scope>NUCLEOTIDE SEQUENCE</scope>
    <source>
        <strain evidence="11">ARV_011</strain>
    </source>
</reference>
<comment type="subcellular location">
    <subcellularLocation>
        <location evidence="1">Membrane</location>
        <topology evidence="1">Multi-pass membrane protein</topology>
    </subcellularLocation>
</comment>
<dbReference type="GeneID" id="66117421"/>
<feature type="transmembrane region" description="Helical" evidence="9">
    <location>
        <begin position="252"/>
        <end position="273"/>
    </location>
</feature>
<feature type="transmembrane region" description="Helical" evidence="9">
    <location>
        <begin position="464"/>
        <end position="482"/>
    </location>
</feature>
<feature type="transmembrane region" description="Helical" evidence="9">
    <location>
        <begin position="494"/>
        <end position="515"/>
    </location>
</feature>
<evidence type="ECO:0000313" key="11">
    <source>
        <dbReference type="EMBL" id="KAG7194938.1"/>
    </source>
</evidence>
<evidence type="ECO:0000256" key="5">
    <source>
        <dbReference type="ARBA" id="ARBA00022970"/>
    </source>
</evidence>
<feature type="transmembrane region" description="Helical" evidence="9">
    <location>
        <begin position="366"/>
        <end position="385"/>
    </location>
</feature>
<feature type="coiled-coil region" evidence="8">
    <location>
        <begin position="524"/>
        <end position="551"/>
    </location>
</feature>
<sequence>MGHDLEKTLSTRSNVSQLSRHTQDYDLYVAKSDPGAALNEQDGHQLRRALDARHVTMIAIGGALGTGLLIGTGSALRVAGPGAILIAYALIGFTVFMVMSALGEVATFIPLNGFGNYCQRYVDDALGYACGYVYLFKYLILPANQMVAGSLTVQYWVSKEKMNPGIWITIFLAIITTVNMLGVRFFGEIEFWLSTLKVLTCLGLILLMWIIALGGGPTHDRIGFRYWKDPGAFLEYTDSKKHLHISGSLGRFVSFVSVLVTAVFAYLGSELCAITFTECARPRKAIPKAIKMTFYRILVFYVLAIFFLGMCVSPRDPLLLDASGSTASASPFVIAIKNAKIHGLDHVINACILLFVLSAANSDMYIASRTIYGLSVAGYAPAFFTKTNKLGVPYYGIALSFLFSLLAYMTVSSSSSQIFSYFVNVVSLTGLLAWTCILIIHLRFMSALKAQGIPRSSLAYKSPFQPYGTYVALTICVLVIFLKNFTVFLGHPFLYKSFITGYIVLPVFLLMFAGWKIYKKTHWLKSSECDLDTYRDVIDAEEEEFAAEEAERKARRAAEGIRYDKEWFYEKFLGWLF</sequence>
<feature type="transmembrane region" description="Helical" evidence="9">
    <location>
        <begin position="121"/>
        <end position="141"/>
    </location>
</feature>
<dbReference type="PANTHER" id="PTHR43341">
    <property type="entry name" value="AMINO ACID PERMEASE"/>
    <property type="match status" value="1"/>
</dbReference>
<evidence type="ECO:0000256" key="2">
    <source>
        <dbReference type="ARBA" id="ARBA00006983"/>
    </source>
</evidence>
<gene>
    <name evidence="11" type="ORF">KQ657_004047</name>
</gene>
<dbReference type="InterPro" id="IPR050524">
    <property type="entry name" value="APC_YAT"/>
</dbReference>
<dbReference type="GO" id="GO:0015171">
    <property type="term" value="F:amino acid transmembrane transporter activity"/>
    <property type="evidence" value="ECO:0007669"/>
    <property type="project" value="TreeGrafter"/>
</dbReference>
<dbReference type="PROSITE" id="PS00218">
    <property type="entry name" value="AMINO_ACID_PERMEASE_1"/>
    <property type="match status" value="1"/>
</dbReference>
<feature type="transmembrane region" description="Helical" evidence="9">
    <location>
        <begin position="198"/>
        <end position="216"/>
    </location>
</feature>
<dbReference type="InterPro" id="IPR004841">
    <property type="entry name" value="AA-permease/SLC12A_dom"/>
</dbReference>
<feature type="transmembrane region" description="Helical" evidence="9">
    <location>
        <begin position="165"/>
        <end position="186"/>
    </location>
</feature>
<dbReference type="PANTHER" id="PTHR43341:SF9">
    <property type="entry name" value="DICARBOXYLIC AMINO ACID PERMEASE"/>
    <property type="match status" value="1"/>
</dbReference>
<evidence type="ECO:0000256" key="4">
    <source>
        <dbReference type="ARBA" id="ARBA00022692"/>
    </source>
</evidence>
<feature type="transmembrane region" description="Helical" evidence="9">
    <location>
        <begin position="421"/>
        <end position="444"/>
    </location>
</feature>
<evidence type="ECO:0000256" key="1">
    <source>
        <dbReference type="ARBA" id="ARBA00004141"/>
    </source>
</evidence>
<keyword evidence="8" id="KW-0175">Coiled coil</keyword>
<evidence type="ECO:0000256" key="6">
    <source>
        <dbReference type="ARBA" id="ARBA00022989"/>
    </source>
</evidence>
<organism evidence="11 12">
    <name type="scientific">Scheffersomyces spartinae</name>
    <dbReference type="NCBI Taxonomy" id="45513"/>
    <lineage>
        <taxon>Eukaryota</taxon>
        <taxon>Fungi</taxon>
        <taxon>Dikarya</taxon>
        <taxon>Ascomycota</taxon>
        <taxon>Saccharomycotina</taxon>
        <taxon>Pichiomycetes</taxon>
        <taxon>Debaryomycetaceae</taxon>
        <taxon>Scheffersomyces</taxon>
    </lineage>
</organism>
<evidence type="ECO:0000259" key="10">
    <source>
        <dbReference type="Pfam" id="PF00324"/>
    </source>
</evidence>
<feature type="transmembrane region" description="Helical" evidence="9">
    <location>
        <begin position="82"/>
        <end position="109"/>
    </location>
</feature>
<dbReference type="Gene3D" id="1.20.1740.10">
    <property type="entry name" value="Amino acid/polyamine transporter I"/>
    <property type="match status" value="1"/>
</dbReference>
<evidence type="ECO:0000256" key="3">
    <source>
        <dbReference type="ARBA" id="ARBA00022448"/>
    </source>
</evidence>